<dbReference type="GO" id="GO:0000226">
    <property type="term" value="P:microtubule cytoskeleton organization"/>
    <property type="evidence" value="ECO:0007669"/>
    <property type="project" value="InterPro"/>
</dbReference>
<evidence type="ECO:0000256" key="3">
    <source>
        <dbReference type="SAM" id="Coils"/>
    </source>
</evidence>
<evidence type="ECO:0000256" key="1">
    <source>
        <dbReference type="ARBA" id="ARBA00006187"/>
    </source>
</evidence>
<keyword evidence="5" id="KW-1185">Reference proteome</keyword>
<sequence length="600" mass="69137">MAVGVEERSFASFSMEGSCGALLRELQLIWDEIGESKSDQDQMLSEIDKECLKVYQRKLEQASTKKARIYQLVASSEAELAALMASLGEHNLCSQMEKKLPSLKEQLASITPILEDLRAEKEERIKLFSDIKSQILKITAEMTENYQTNTVSYDEFDISMKKLNEYQTELRSLQKEKMKILQSDRLRKILNHTNEIHHLCGVLGLDFRKTVAEVHPSLHETSSGQLTNISNKTLESLSEAIIKLKEEKKFRTHKLREAVKFLVELWKLMESSEDQKKRFRKVTCMLDLPDEEITQSGLLSLDIIKQIQNEVERLKILKASKIKELLLKRRLELEEVCRRAHIEIDMSTGHEKTISLIDSGLVDLSELLVKIEAQISKARHEFVSRREIIDKIDRLLAACEEENWLEEYNLDQNRYNAGKGVHLNLKRAEQARVTIRKIPAIVDNLILKTFAWEDQRNMPFLYDGVHLISVLEDYKLTRQQNEETRRRYREHKKMQSLLGKETMYASRTITKRSSSFNRKPMGHHLNGNGNGFMTPAPQQPTLGSATPELLSPCSYSSHYSKYFNDIRMLSTRRLIFVSKEDTSSSFASINGSDPESPPVV</sequence>
<dbReference type="STRING" id="1088818.A0A2I0AEF4"/>
<dbReference type="EMBL" id="KZ451988">
    <property type="protein sequence ID" value="PKA53934.1"/>
    <property type="molecule type" value="Genomic_DNA"/>
</dbReference>
<dbReference type="GO" id="GO:0005819">
    <property type="term" value="C:spindle"/>
    <property type="evidence" value="ECO:0007669"/>
    <property type="project" value="TreeGrafter"/>
</dbReference>
<keyword evidence="3" id="KW-0175">Coiled coil</keyword>
<dbReference type="AlphaFoldDB" id="A0A2I0AEF4"/>
<dbReference type="GO" id="GO:0005737">
    <property type="term" value="C:cytoplasm"/>
    <property type="evidence" value="ECO:0007669"/>
    <property type="project" value="TreeGrafter"/>
</dbReference>
<dbReference type="GO" id="GO:0005874">
    <property type="term" value="C:microtubule"/>
    <property type="evidence" value="ECO:0007669"/>
    <property type="project" value="UniProtKB-KW"/>
</dbReference>
<protein>
    <submittedName>
        <fullName evidence="4">65-kDa microtubule-associated protein 6</fullName>
    </submittedName>
</protein>
<dbReference type="PANTHER" id="PTHR19321">
    <property type="entry name" value="PROTEIN REGULATOR OF CYTOKINESIS 1 PRC1-RELATED"/>
    <property type="match status" value="1"/>
</dbReference>
<accession>A0A2I0AEF4</accession>
<evidence type="ECO:0000313" key="5">
    <source>
        <dbReference type="Proteomes" id="UP000236161"/>
    </source>
</evidence>
<proteinExistence type="inferred from homology"/>
<dbReference type="InterPro" id="IPR007145">
    <property type="entry name" value="MAP65_Ase1_PRC1"/>
</dbReference>
<evidence type="ECO:0000313" key="4">
    <source>
        <dbReference type="EMBL" id="PKA53934.1"/>
    </source>
</evidence>
<keyword evidence="2" id="KW-0493">Microtubule</keyword>
<organism evidence="4 5">
    <name type="scientific">Apostasia shenzhenica</name>
    <dbReference type="NCBI Taxonomy" id="1088818"/>
    <lineage>
        <taxon>Eukaryota</taxon>
        <taxon>Viridiplantae</taxon>
        <taxon>Streptophyta</taxon>
        <taxon>Embryophyta</taxon>
        <taxon>Tracheophyta</taxon>
        <taxon>Spermatophyta</taxon>
        <taxon>Magnoliopsida</taxon>
        <taxon>Liliopsida</taxon>
        <taxon>Asparagales</taxon>
        <taxon>Orchidaceae</taxon>
        <taxon>Apostasioideae</taxon>
        <taxon>Apostasia</taxon>
    </lineage>
</organism>
<dbReference type="OrthoDB" id="642895at2759"/>
<feature type="coiled-coil region" evidence="3">
    <location>
        <begin position="156"/>
        <end position="183"/>
    </location>
</feature>
<name>A0A2I0AEF4_9ASPA</name>
<reference evidence="4 5" key="1">
    <citation type="journal article" date="2017" name="Nature">
        <title>The Apostasia genome and the evolution of orchids.</title>
        <authorList>
            <person name="Zhang G.Q."/>
            <person name="Liu K.W."/>
            <person name="Li Z."/>
            <person name="Lohaus R."/>
            <person name="Hsiao Y.Y."/>
            <person name="Niu S.C."/>
            <person name="Wang J.Y."/>
            <person name="Lin Y.C."/>
            <person name="Xu Q."/>
            <person name="Chen L.J."/>
            <person name="Yoshida K."/>
            <person name="Fujiwara S."/>
            <person name="Wang Z.W."/>
            <person name="Zhang Y.Q."/>
            <person name="Mitsuda N."/>
            <person name="Wang M."/>
            <person name="Liu G.H."/>
            <person name="Pecoraro L."/>
            <person name="Huang H.X."/>
            <person name="Xiao X.J."/>
            <person name="Lin M."/>
            <person name="Wu X.Y."/>
            <person name="Wu W.L."/>
            <person name="Chen Y.Y."/>
            <person name="Chang S.B."/>
            <person name="Sakamoto S."/>
            <person name="Ohme-Takagi M."/>
            <person name="Yagi M."/>
            <person name="Zeng S.J."/>
            <person name="Shen C.Y."/>
            <person name="Yeh C.M."/>
            <person name="Luo Y.B."/>
            <person name="Tsai W.C."/>
            <person name="Van de Peer Y."/>
            <person name="Liu Z.J."/>
        </authorList>
    </citation>
    <scope>NUCLEOTIDE SEQUENCE [LARGE SCALE GENOMIC DNA]</scope>
    <source>
        <strain evidence="5">cv. Shenzhen</strain>
        <tissue evidence="4">Stem</tissue>
    </source>
</reference>
<evidence type="ECO:0000256" key="2">
    <source>
        <dbReference type="ARBA" id="ARBA00022701"/>
    </source>
</evidence>
<comment type="similarity">
    <text evidence="1">Belongs to the MAP65/ASE1 family.</text>
</comment>
<gene>
    <name evidence="4" type="primary">MAP65-6</name>
    <name evidence="4" type="ORF">AXF42_Ash011414</name>
</gene>
<dbReference type="GO" id="GO:0008017">
    <property type="term" value="F:microtubule binding"/>
    <property type="evidence" value="ECO:0007669"/>
    <property type="project" value="InterPro"/>
</dbReference>
<dbReference type="Gene3D" id="1.20.58.1520">
    <property type="match status" value="1"/>
</dbReference>
<dbReference type="PANTHER" id="PTHR19321:SF0">
    <property type="entry name" value="65-KDA MICROTUBULE-ASSOCIATED PROTEIN 6"/>
    <property type="match status" value="1"/>
</dbReference>
<dbReference type="Proteomes" id="UP000236161">
    <property type="component" value="Unassembled WGS sequence"/>
</dbReference>
<dbReference type="Pfam" id="PF03999">
    <property type="entry name" value="MAP65_ASE1"/>
    <property type="match status" value="1"/>
</dbReference>